<dbReference type="Proteomes" id="UP001302676">
    <property type="component" value="Unassembled WGS sequence"/>
</dbReference>
<evidence type="ECO:0000256" key="6">
    <source>
        <dbReference type="SAM" id="MobiDB-lite"/>
    </source>
</evidence>
<dbReference type="PANTHER" id="PTHR33048">
    <property type="entry name" value="PTH11-LIKE INTEGRAL MEMBRANE PROTEIN (AFU_ORTHOLOGUE AFUA_5G11245)"/>
    <property type="match status" value="1"/>
</dbReference>
<dbReference type="GO" id="GO:0016020">
    <property type="term" value="C:membrane"/>
    <property type="evidence" value="ECO:0007669"/>
    <property type="project" value="UniProtKB-SubCell"/>
</dbReference>
<feature type="compositionally biased region" description="Low complexity" evidence="6">
    <location>
        <begin position="391"/>
        <end position="411"/>
    </location>
</feature>
<feature type="domain" description="Rhodopsin" evidence="8">
    <location>
        <begin position="36"/>
        <end position="270"/>
    </location>
</feature>
<feature type="transmembrane region" description="Helical" evidence="7">
    <location>
        <begin position="20"/>
        <end position="42"/>
    </location>
</feature>
<comment type="similarity">
    <text evidence="5">Belongs to the SAT4 family.</text>
</comment>
<accession>A0AAN6UZ48</accession>
<evidence type="ECO:0000256" key="5">
    <source>
        <dbReference type="ARBA" id="ARBA00038359"/>
    </source>
</evidence>
<dbReference type="GeneID" id="87820929"/>
<feature type="transmembrane region" description="Helical" evidence="7">
    <location>
        <begin position="220"/>
        <end position="238"/>
    </location>
</feature>
<feature type="region of interest" description="Disordered" evidence="6">
    <location>
        <begin position="391"/>
        <end position="489"/>
    </location>
</feature>
<proteinExistence type="inferred from homology"/>
<feature type="transmembrane region" description="Helical" evidence="7">
    <location>
        <begin position="137"/>
        <end position="160"/>
    </location>
</feature>
<evidence type="ECO:0000256" key="2">
    <source>
        <dbReference type="ARBA" id="ARBA00022692"/>
    </source>
</evidence>
<dbReference type="RefSeq" id="XP_062635274.1">
    <property type="nucleotide sequence ID" value="XM_062784316.1"/>
</dbReference>
<feature type="transmembrane region" description="Helical" evidence="7">
    <location>
        <begin position="98"/>
        <end position="117"/>
    </location>
</feature>
<dbReference type="InterPro" id="IPR049326">
    <property type="entry name" value="Rhodopsin_dom_fungi"/>
</dbReference>
<keyword evidence="3 7" id="KW-1133">Transmembrane helix</keyword>
<protein>
    <recommendedName>
        <fullName evidence="8">Rhodopsin domain-containing protein</fullName>
    </recommendedName>
</protein>
<evidence type="ECO:0000313" key="10">
    <source>
        <dbReference type="Proteomes" id="UP001302676"/>
    </source>
</evidence>
<feature type="transmembrane region" description="Helical" evidence="7">
    <location>
        <begin position="54"/>
        <end position="73"/>
    </location>
</feature>
<evidence type="ECO:0000256" key="4">
    <source>
        <dbReference type="ARBA" id="ARBA00023136"/>
    </source>
</evidence>
<reference evidence="9" key="1">
    <citation type="journal article" date="2023" name="Mol. Phylogenet. Evol.">
        <title>Genome-scale phylogeny and comparative genomics of the fungal order Sordariales.</title>
        <authorList>
            <person name="Hensen N."/>
            <person name="Bonometti L."/>
            <person name="Westerberg I."/>
            <person name="Brannstrom I.O."/>
            <person name="Guillou S."/>
            <person name="Cros-Aarteil S."/>
            <person name="Calhoun S."/>
            <person name="Haridas S."/>
            <person name="Kuo A."/>
            <person name="Mondo S."/>
            <person name="Pangilinan J."/>
            <person name="Riley R."/>
            <person name="LaButti K."/>
            <person name="Andreopoulos B."/>
            <person name="Lipzen A."/>
            <person name="Chen C."/>
            <person name="Yan M."/>
            <person name="Daum C."/>
            <person name="Ng V."/>
            <person name="Clum A."/>
            <person name="Steindorff A."/>
            <person name="Ohm R.A."/>
            <person name="Martin F."/>
            <person name="Silar P."/>
            <person name="Natvig D.O."/>
            <person name="Lalanne C."/>
            <person name="Gautier V."/>
            <person name="Ament-Velasquez S.L."/>
            <person name="Kruys A."/>
            <person name="Hutchinson M.I."/>
            <person name="Powell A.J."/>
            <person name="Barry K."/>
            <person name="Miller A.N."/>
            <person name="Grigoriev I.V."/>
            <person name="Debuchy R."/>
            <person name="Gladieux P."/>
            <person name="Hiltunen Thoren M."/>
            <person name="Johannesson H."/>
        </authorList>
    </citation>
    <scope>NUCLEOTIDE SEQUENCE</scope>
    <source>
        <strain evidence="9">CBS 141.50</strain>
    </source>
</reference>
<comment type="caution">
    <text evidence="9">The sequence shown here is derived from an EMBL/GenBank/DDBJ whole genome shotgun (WGS) entry which is preliminary data.</text>
</comment>
<feature type="compositionally biased region" description="Low complexity" evidence="6">
    <location>
        <begin position="345"/>
        <end position="356"/>
    </location>
</feature>
<feature type="compositionally biased region" description="Low complexity" evidence="6">
    <location>
        <begin position="296"/>
        <end position="307"/>
    </location>
</feature>
<comment type="subcellular location">
    <subcellularLocation>
        <location evidence="1">Membrane</location>
        <topology evidence="1">Multi-pass membrane protein</topology>
    </subcellularLocation>
</comment>
<reference evidence="9" key="2">
    <citation type="submission" date="2023-05" db="EMBL/GenBank/DDBJ databases">
        <authorList>
            <consortium name="Lawrence Berkeley National Laboratory"/>
            <person name="Steindorff A."/>
            <person name="Hensen N."/>
            <person name="Bonometti L."/>
            <person name="Westerberg I."/>
            <person name="Brannstrom I.O."/>
            <person name="Guillou S."/>
            <person name="Cros-Aarteil S."/>
            <person name="Calhoun S."/>
            <person name="Haridas S."/>
            <person name="Kuo A."/>
            <person name="Mondo S."/>
            <person name="Pangilinan J."/>
            <person name="Riley R."/>
            <person name="Labutti K."/>
            <person name="Andreopoulos B."/>
            <person name="Lipzen A."/>
            <person name="Chen C."/>
            <person name="Yanf M."/>
            <person name="Daum C."/>
            <person name="Ng V."/>
            <person name="Clum A."/>
            <person name="Ohm R."/>
            <person name="Martin F."/>
            <person name="Silar P."/>
            <person name="Natvig D."/>
            <person name="Lalanne C."/>
            <person name="Gautier V."/>
            <person name="Ament-Velasquez S.L."/>
            <person name="Kruys A."/>
            <person name="Hutchinson M.I."/>
            <person name="Powell A.J."/>
            <person name="Barry K."/>
            <person name="Miller A.N."/>
            <person name="Grigoriev I.V."/>
            <person name="Debuchy R."/>
            <person name="Gladieux P."/>
            <person name="Thoren M.H."/>
            <person name="Johannesson H."/>
        </authorList>
    </citation>
    <scope>NUCLEOTIDE SEQUENCE</scope>
    <source>
        <strain evidence="9">CBS 141.50</strain>
    </source>
</reference>
<evidence type="ECO:0000313" key="9">
    <source>
        <dbReference type="EMBL" id="KAK4141903.1"/>
    </source>
</evidence>
<evidence type="ECO:0000256" key="7">
    <source>
        <dbReference type="SAM" id="Phobius"/>
    </source>
</evidence>
<keyword evidence="4 7" id="KW-0472">Membrane</keyword>
<keyword evidence="2 7" id="KW-0812">Transmembrane</keyword>
<feature type="transmembrane region" description="Helical" evidence="7">
    <location>
        <begin position="184"/>
        <end position="208"/>
    </location>
</feature>
<evidence type="ECO:0000256" key="1">
    <source>
        <dbReference type="ARBA" id="ARBA00004141"/>
    </source>
</evidence>
<keyword evidence="10" id="KW-1185">Reference proteome</keyword>
<dbReference type="InterPro" id="IPR052337">
    <property type="entry name" value="SAT4-like"/>
</dbReference>
<dbReference type="AlphaFoldDB" id="A0AAN6UZ48"/>
<dbReference type="PANTHER" id="PTHR33048:SF19">
    <property type="entry name" value="MEMBRANE PROTEIN PTH11-LIKE, PUTATIVE (AFU_ORTHOLOGUE AFUA_1G14080)-RELATED"/>
    <property type="match status" value="1"/>
</dbReference>
<gene>
    <name evidence="9" type="ORF">C8A04DRAFT_38690</name>
</gene>
<feature type="region of interest" description="Disordered" evidence="6">
    <location>
        <begin position="336"/>
        <end position="369"/>
    </location>
</feature>
<sequence length="489" mass="53841">MPFYSAPPPARPFRNDKVTLLTSWWVTAMCATVIILRLVGRFLRVERLFREDKIAALVLVPLVLRMALIHPVLLSGTNNVLVDEAHPLTEDEVYRRSVASRLVLVTRVLQPAILWLFKEVTVAFFDRLVRPSGSNRFTHLLLFTRISLALTFLAILISTLTECHPFPHYYQVLPDPGPQCRQGYIYLTTVTACNVFTDLLLVVFPIPIVIRSRLSPPRKALLAGLFALHLLTVAVALYKAPEIVREGGYQGTRTTWASVEVLVATFAANALTLGTFVRDKGVKKRKFRYRGGGSGSASASTGRTSRGTNKHQMLAAEWDGEDDLWSDEEAVMPKPAVESRGDPIQQSQHQNNNHNHLTAPGTDAREGAVSRTQSFDLLIPRSRFNININTNNIDINTNNNYSISPTLTPSPTTNPPPTPISPVPEPDPTRRDSRGGPSPADTDQGDKRGSLLPPTEGVVQADIRGWTRGSSTVLRPLERLPGSGSGTGV</sequence>
<evidence type="ECO:0000256" key="3">
    <source>
        <dbReference type="ARBA" id="ARBA00022989"/>
    </source>
</evidence>
<evidence type="ECO:0000259" key="8">
    <source>
        <dbReference type="Pfam" id="PF20684"/>
    </source>
</evidence>
<dbReference type="Pfam" id="PF20684">
    <property type="entry name" value="Fung_rhodopsin"/>
    <property type="match status" value="1"/>
</dbReference>
<organism evidence="9 10">
    <name type="scientific">Dichotomopilus funicola</name>
    <dbReference type="NCBI Taxonomy" id="1934379"/>
    <lineage>
        <taxon>Eukaryota</taxon>
        <taxon>Fungi</taxon>
        <taxon>Dikarya</taxon>
        <taxon>Ascomycota</taxon>
        <taxon>Pezizomycotina</taxon>
        <taxon>Sordariomycetes</taxon>
        <taxon>Sordariomycetidae</taxon>
        <taxon>Sordariales</taxon>
        <taxon>Chaetomiaceae</taxon>
        <taxon>Dichotomopilus</taxon>
    </lineage>
</organism>
<feature type="region of interest" description="Disordered" evidence="6">
    <location>
        <begin position="288"/>
        <end position="311"/>
    </location>
</feature>
<feature type="transmembrane region" description="Helical" evidence="7">
    <location>
        <begin position="258"/>
        <end position="277"/>
    </location>
</feature>
<name>A0AAN6UZ48_9PEZI</name>
<dbReference type="EMBL" id="MU853604">
    <property type="protein sequence ID" value="KAK4141903.1"/>
    <property type="molecule type" value="Genomic_DNA"/>
</dbReference>
<feature type="compositionally biased region" description="Pro residues" evidence="6">
    <location>
        <begin position="412"/>
        <end position="426"/>
    </location>
</feature>